<keyword evidence="5 6" id="KW-0560">Oxidoreductase</keyword>
<dbReference type="InterPro" id="IPR050085">
    <property type="entry name" value="AGPR"/>
</dbReference>
<evidence type="ECO:0000256" key="6">
    <source>
        <dbReference type="HAMAP-Rule" id="MF_01110"/>
    </source>
</evidence>
<dbReference type="Proteomes" id="UP000005933">
    <property type="component" value="Unassembled WGS sequence"/>
</dbReference>
<dbReference type="HAMAP" id="MF_01110">
    <property type="entry name" value="ArgC_type2"/>
    <property type="match status" value="1"/>
</dbReference>
<dbReference type="Gene3D" id="3.30.360.10">
    <property type="entry name" value="Dihydrodipicolinate Reductase, domain 2"/>
    <property type="match status" value="1"/>
</dbReference>
<dbReference type="SUPFAM" id="SSF51735">
    <property type="entry name" value="NAD(P)-binding Rossmann-fold domains"/>
    <property type="match status" value="1"/>
</dbReference>
<dbReference type="PANTHER" id="PTHR32338:SF10">
    <property type="entry name" value="N-ACETYL-GAMMA-GLUTAMYL-PHOSPHATE REDUCTASE, CHLOROPLASTIC-RELATED"/>
    <property type="match status" value="1"/>
</dbReference>
<comment type="pathway">
    <text evidence="6">Amino-acid biosynthesis; L-arginine biosynthesis; N(2)-acetyl-L-ornithine from L-glutamate: step 3/4.</text>
</comment>
<evidence type="ECO:0000256" key="2">
    <source>
        <dbReference type="ARBA" id="ARBA00022571"/>
    </source>
</evidence>
<dbReference type="EMBL" id="AAKL01000003">
    <property type="protein sequence ID" value="EAP74481.1"/>
    <property type="molecule type" value="Genomic_DNA"/>
</dbReference>
<dbReference type="GO" id="GO:0003942">
    <property type="term" value="F:N-acetyl-gamma-glutamyl-phosphate reductase activity"/>
    <property type="evidence" value="ECO:0007669"/>
    <property type="project" value="UniProtKB-UniRule"/>
</dbReference>
<dbReference type="CDD" id="cd23935">
    <property type="entry name" value="AGPR_2_C"/>
    <property type="match status" value="1"/>
</dbReference>
<dbReference type="SUPFAM" id="SSF55347">
    <property type="entry name" value="Glyceraldehyde-3-phosphate dehydrogenase-like, C-terminal domain"/>
    <property type="match status" value="1"/>
</dbReference>
<dbReference type="InterPro" id="IPR010136">
    <property type="entry name" value="AGPR_type-2"/>
</dbReference>
<organism evidence="8 9">
    <name type="scientific">Ralstonia solanacearum (strain UW551)</name>
    <dbReference type="NCBI Taxonomy" id="342110"/>
    <lineage>
        <taxon>Bacteria</taxon>
        <taxon>Pseudomonadati</taxon>
        <taxon>Pseudomonadota</taxon>
        <taxon>Betaproteobacteria</taxon>
        <taxon>Burkholderiales</taxon>
        <taxon>Burkholderiaceae</taxon>
        <taxon>Ralstonia</taxon>
        <taxon>Ralstonia solanacearum species complex</taxon>
    </lineage>
</organism>
<comment type="function">
    <text evidence="6">Catalyzes the NADPH-dependent reduction of N-acetyl-5-glutamyl phosphate to yield N-acetyl-L-glutamate 5-semialdehyde.</text>
</comment>
<keyword evidence="1 6" id="KW-0963">Cytoplasm</keyword>
<dbReference type="InterPro" id="IPR000534">
    <property type="entry name" value="Semialdehyde_DH_NAD-bd"/>
</dbReference>
<evidence type="ECO:0000256" key="1">
    <source>
        <dbReference type="ARBA" id="ARBA00022490"/>
    </source>
</evidence>
<dbReference type="InterPro" id="IPR058924">
    <property type="entry name" value="AGPR_dimerisation_dom"/>
</dbReference>
<evidence type="ECO:0000313" key="9">
    <source>
        <dbReference type="Proteomes" id="UP000005933"/>
    </source>
</evidence>
<dbReference type="Pfam" id="PF01118">
    <property type="entry name" value="Semialdhyde_dh"/>
    <property type="match status" value="1"/>
</dbReference>
<comment type="subcellular location">
    <subcellularLocation>
        <location evidence="6">Cytoplasm</location>
    </subcellularLocation>
</comment>
<dbReference type="InterPro" id="IPR036291">
    <property type="entry name" value="NAD(P)-bd_dom_sf"/>
</dbReference>
<dbReference type="GO" id="GO:0006526">
    <property type="term" value="P:L-arginine biosynthetic process"/>
    <property type="evidence" value="ECO:0007669"/>
    <property type="project" value="UniProtKB-UniRule"/>
</dbReference>
<keyword evidence="4 6" id="KW-0521">NADP</keyword>
<dbReference type="Gene3D" id="3.40.50.720">
    <property type="entry name" value="NAD(P)-binding Rossmann-like Domain"/>
    <property type="match status" value="1"/>
</dbReference>
<evidence type="ECO:0000256" key="3">
    <source>
        <dbReference type="ARBA" id="ARBA00022605"/>
    </source>
</evidence>
<evidence type="ECO:0000256" key="5">
    <source>
        <dbReference type="ARBA" id="ARBA00023002"/>
    </source>
</evidence>
<accession>A0AB33VI20</accession>
<dbReference type="PANTHER" id="PTHR32338">
    <property type="entry name" value="N-ACETYL-GAMMA-GLUTAMYL-PHOSPHATE REDUCTASE, CHLOROPLASTIC-RELATED-RELATED"/>
    <property type="match status" value="1"/>
</dbReference>
<dbReference type="GO" id="GO:0005737">
    <property type="term" value="C:cytoplasm"/>
    <property type="evidence" value="ECO:0007669"/>
    <property type="project" value="UniProtKB-SubCell"/>
</dbReference>
<dbReference type="NCBIfam" id="TIGR01851">
    <property type="entry name" value="argC_other"/>
    <property type="match status" value="1"/>
</dbReference>
<evidence type="ECO:0000313" key="8">
    <source>
        <dbReference type="EMBL" id="EAP74481.1"/>
    </source>
</evidence>
<name>A0AB33VI20_RALSU</name>
<comment type="similarity">
    <text evidence="6">Belongs to the NAGSA dehydrogenase family. Type 2 subfamily.</text>
</comment>
<dbReference type="Pfam" id="PF22698">
    <property type="entry name" value="Semialdhyde_dhC_1"/>
    <property type="match status" value="1"/>
</dbReference>
<sequence length="372" mass="40319">MRQCGNFHRSRYNASLTRRHGAGAAFGSFVTSEIAMAFKVFVDGQEGTTGLRLLDYLSQRDDIELLRIAEDRRKDPAERAKFLNAADVAFLCLPDVASREAVSLVDNPNTCIIDASTAFRTSDDWAYGLPELAPGQRERLRNSKRIAVPGCHASAFVLLMRPLVEAGIVPADYPVTAFSLTGYSGGGKKMIADYLAADNPRLQSPRPYALALTHKHLPEMRVQSKLALPPIFTPVVGNFLKGLAVTIGLHPQHLARKVSPAEIAAVFAAYYQGEQFIRVAPADNVETLDNGFFDVQGANDTNRADLFVFGSDERMVVTARLDNLGKGAAGAAVQCMNVHLGVDEATSLHVEAPIKAEGPEHAVRETAPDFAT</sequence>
<comment type="catalytic activity">
    <reaction evidence="6">
        <text>N-acetyl-L-glutamate 5-semialdehyde + phosphate + NADP(+) = N-acetyl-L-glutamyl 5-phosphate + NADPH + H(+)</text>
        <dbReference type="Rhea" id="RHEA:21588"/>
        <dbReference type="ChEBI" id="CHEBI:15378"/>
        <dbReference type="ChEBI" id="CHEBI:29123"/>
        <dbReference type="ChEBI" id="CHEBI:43474"/>
        <dbReference type="ChEBI" id="CHEBI:57783"/>
        <dbReference type="ChEBI" id="CHEBI:57936"/>
        <dbReference type="ChEBI" id="CHEBI:58349"/>
        <dbReference type="EC" id="1.2.1.38"/>
    </reaction>
</comment>
<evidence type="ECO:0000256" key="4">
    <source>
        <dbReference type="ARBA" id="ARBA00022857"/>
    </source>
</evidence>
<keyword evidence="3 6" id="KW-0028">Amino-acid biosynthesis</keyword>
<proteinExistence type="inferred from homology"/>
<gene>
    <name evidence="6" type="primary">argC</name>
    <name evidence="8" type="ORF">RRSL_04327</name>
</gene>
<dbReference type="EC" id="1.2.1.38" evidence="6"/>
<dbReference type="GO" id="GO:0051287">
    <property type="term" value="F:NAD binding"/>
    <property type="evidence" value="ECO:0007669"/>
    <property type="project" value="InterPro"/>
</dbReference>
<protein>
    <recommendedName>
        <fullName evidence="6">N-acetyl-gamma-glutamyl-phosphate reductase</fullName>
        <shortName evidence="6">AGPR</shortName>
        <ecNumber evidence="6">1.2.1.38</ecNumber>
    </recommendedName>
    <alternativeName>
        <fullName evidence="6">N-acetyl-glutamate semialdehyde dehydrogenase</fullName>
        <shortName evidence="6">NAGSA dehydrogenase</shortName>
    </alternativeName>
</protein>
<dbReference type="CDD" id="cd17896">
    <property type="entry name" value="AGPR_2_N"/>
    <property type="match status" value="1"/>
</dbReference>
<keyword evidence="2 6" id="KW-0055">Arginine biosynthesis</keyword>
<comment type="caution">
    <text evidence="8">The sequence shown here is derived from an EMBL/GenBank/DDBJ whole genome shotgun (WGS) entry which is preliminary data.</text>
</comment>
<reference evidence="8 9" key="1">
    <citation type="journal article" date="2006" name="Mol. Plant Microbe Interact.">
        <title>Identification of open reading frames unique to a select agent: Ralstonia solanacearum race 3 biovar 2.</title>
        <authorList>
            <person name="Gabriel D.W."/>
            <person name="Allen C."/>
            <person name="Schell M."/>
            <person name="Denny T.P."/>
            <person name="Greenberg J.T."/>
            <person name="Duan Y.P."/>
            <person name="Flores-Cruz Z."/>
            <person name="Huang Q."/>
            <person name="Clifford J.M."/>
            <person name="Presting G."/>
            <person name="Gonzalez E.T."/>
            <person name="Reddy J."/>
            <person name="Elphinstone J."/>
            <person name="Swanson J."/>
            <person name="Yao J."/>
            <person name="Mulholland V."/>
            <person name="Liu L."/>
            <person name="Farmerie W."/>
            <person name="Patnaikuni M."/>
            <person name="Balogh B."/>
            <person name="Norman D."/>
            <person name="Alvarez A."/>
            <person name="Castillo J.A."/>
            <person name="Jones J."/>
            <person name="Saddler G."/>
            <person name="Walunas T."/>
            <person name="Zhukov A."/>
            <person name="Mikhailova N."/>
        </authorList>
    </citation>
    <scope>NUCLEOTIDE SEQUENCE [LARGE SCALE GENOMIC DNA]</scope>
    <source>
        <strain evidence="8 9">UW551</strain>
    </source>
</reference>
<dbReference type="SMART" id="SM00859">
    <property type="entry name" value="Semialdhyde_dh"/>
    <property type="match status" value="1"/>
</dbReference>
<dbReference type="AlphaFoldDB" id="A0AB33VI20"/>
<feature type="active site" evidence="6">
    <location>
        <position position="151"/>
    </location>
</feature>
<feature type="domain" description="Semialdehyde dehydrogenase NAD-binding" evidence="7">
    <location>
        <begin position="39"/>
        <end position="140"/>
    </location>
</feature>
<evidence type="ECO:0000259" key="7">
    <source>
        <dbReference type="SMART" id="SM00859"/>
    </source>
</evidence>